<evidence type="ECO:0000256" key="3">
    <source>
        <dbReference type="ARBA" id="ARBA00008178"/>
    </source>
</evidence>
<keyword evidence="6" id="KW-0520">NAD</keyword>
<organism evidence="9 10">
    <name type="scientific">Guptibacillus hwajinpoensis</name>
    <dbReference type="NCBI Taxonomy" id="208199"/>
    <lineage>
        <taxon>Bacteria</taxon>
        <taxon>Bacillati</taxon>
        <taxon>Bacillota</taxon>
        <taxon>Bacilli</taxon>
        <taxon>Bacillales</taxon>
        <taxon>Guptibacillaceae</taxon>
        <taxon>Guptibacillus</taxon>
    </lineage>
</organism>
<dbReference type="AlphaFoldDB" id="A0A845EYG5"/>
<evidence type="ECO:0000256" key="2">
    <source>
        <dbReference type="ARBA" id="ARBA00001911"/>
    </source>
</evidence>
<evidence type="ECO:0000313" key="9">
    <source>
        <dbReference type="EMBL" id="MYL63565.1"/>
    </source>
</evidence>
<dbReference type="Proteomes" id="UP000447833">
    <property type="component" value="Unassembled WGS sequence"/>
</dbReference>
<keyword evidence="7 9" id="KW-0456">Lyase</keyword>
<evidence type="ECO:0000259" key="8">
    <source>
        <dbReference type="Pfam" id="PF16363"/>
    </source>
</evidence>
<dbReference type="EMBL" id="WMEY01000003">
    <property type="protein sequence ID" value="MYL63565.1"/>
    <property type="molecule type" value="Genomic_DNA"/>
</dbReference>
<dbReference type="SUPFAM" id="SSF51735">
    <property type="entry name" value="NAD(P)-binding Rossmann-fold domains"/>
    <property type="match status" value="1"/>
</dbReference>
<comment type="catalytic activity">
    <reaction evidence="1">
        <text>dTDP-alpha-D-glucose = dTDP-4-dehydro-6-deoxy-alpha-D-glucose + H2O</text>
        <dbReference type="Rhea" id="RHEA:17221"/>
        <dbReference type="ChEBI" id="CHEBI:15377"/>
        <dbReference type="ChEBI" id="CHEBI:57477"/>
        <dbReference type="ChEBI" id="CHEBI:57649"/>
        <dbReference type="EC" id="4.2.1.46"/>
    </reaction>
</comment>
<dbReference type="GO" id="GO:0009225">
    <property type="term" value="P:nucleotide-sugar metabolic process"/>
    <property type="evidence" value="ECO:0007669"/>
    <property type="project" value="InterPro"/>
</dbReference>
<comment type="cofactor">
    <cofactor evidence="2">
        <name>NAD(+)</name>
        <dbReference type="ChEBI" id="CHEBI:57540"/>
    </cofactor>
</comment>
<evidence type="ECO:0000256" key="5">
    <source>
        <dbReference type="ARBA" id="ARBA00016977"/>
    </source>
</evidence>
<sequence length="313" mass="35808">MSKQILVTGGAGFIGSNFVRLLLETTDWYVTNIDALTYAAHPTIVSEWSNRKNYRFMKIDIADIEQLEKAFDVTYDVVINFAAETHVDRSIEDANAFVRSNVIGVSHLLHLVKQGKAKKYIQISTDEVYGSLTSKKKPFKETSKLSPNNPYSATKASADLLVQSFYRTYDLPVIITRCSNNYGPYQNKEKLIPKIIEHISLNKKIPIYGDGLNIREWLYVEDHCRAIKKVMLSGEVGEVYNIGCHQERTNLEVVHFILNYMGGKEELIELVKDRQGHDFRYALNYSKLSKLGWMPLVSFEEGMSKTIDWYVQG</sequence>
<dbReference type="GO" id="GO:0008460">
    <property type="term" value="F:dTDP-glucose 4,6-dehydratase activity"/>
    <property type="evidence" value="ECO:0007669"/>
    <property type="project" value="UniProtKB-EC"/>
</dbReference>
<evidence type="ECO:0000313" key="10">
    <source>
        <dbReference type="Proteomes" id="UP000447833"/>
    </source>
</evidence>
<dbReference type="RefSeq" id="WP_098443178.1">
    <property type="nucleotide sequence ID" value="NZ_WMEY01000003.1"/>
</dbReference>
<reference evidence="9 10" key="1">
    <citation type="submission" date="2019-11" db="EMBL/GenBank/DDBJ databases">
        <title>Genome sequences of 17 halophilic strains isolated from different environments.</title>
        <authorList>
            <person name="Furrow R.E."/>
        </authorList>
    </citation>
    <scope>NUCLEOTIDE SEQUENCE [LARGE SCALE GENOMIC DNA]</scope>
    <source>
        <strain evidence="9 10">22506_14_FS</strain>
    </source>
</reference>
<dbReference type="PANTHER" id="PTHR43000">
    <property type="entry name" value="DTDP-D-GLUCOSE 4,6-DEHYDRATASE-RELATED"/>
    <property type="match status" value="1"/>
</dbReference>
<dbReference type="EC" id="4.2.1.46" evidence="4"/>
<proteinExistence type="inferred from homology"/>
<dbReference type="InterPro" id="IPR016040">
    <property type="entry name" value="NAD(P)-bd_dom"/>
</dbReference>
<dbReference type="InterPro" id="IPR005888">
    <property type="entry name" value="dTDP_Gluc_deHydtase"/>
</dbReference>
<evidence type="ECO:0000256" key="7">
    <source>
        <dbReference type="ARBA" id="ARBA00023239"/>
    </source>
</evidence>
<comment type="caution">
    <text evidence="9">The sequence shown here is derived from an EMBL/GenBank/DDBJ whole genome shotgun (WGS) entry which is preliminary data.</text>
</comment>
<evidence type="ECO:0000256" key="4">
    <source>
        <dbReference type="ARBA" id="ARBA00011990"/>
    </source>
</evidence>
<gene>
    <name evidence="9" type="primary">rfbB</name>
    <name evidence="9" type="ORF">GLW07_09390</name>
</gene>
<dbReference type="InterPro" id="IPR036291">
    <property type="entry name" value="NAD(P)-bd_dom_sf"/>
</dbReference>
<name>A0A845EYG5_9BACL</name>
<dbReference type="CDD" id="cd05246">
    <property type="entry name" value="dTDP_GD_SDR_e"/>
    <property type="match status" value="1"/>
</dbReference>
<feature type="domain" description="NAD(P)-binding" evidence="8">
    <location>
        <begin position="6"/>
        <end position="306"/>
    </location>
</feature>
<evidence type="ECO:0000256" key="6">
    <source>
        <dbReference type="ARBA" id="ARBA00023027"/>
    </source>
</evidence>
<comment type="similarity">
    <text evidence="3">Belongs to the NAD(P)-dependent epimerase/dehydratase family. dTDP-glucose dehydratase subfamily.</text>
</comment>
<dbReference type="Gene3D" id="3.40.50.720">
    <property type="entry name" value="NAD(P)-binding Rossmann-like Domain"/>
    <property type="match status" value="1"/>
</dbReference>
<evidence type="ECO:0000256" key="1">
    <source>
        <dbReference type="ARBA" id="ARBA00001539"/>
    </source>
</evidence>
<accession>A0A845EYG5</accession>
<dbReference type="Gene3D" id="3.90.25.10">
    <property type="entry name" value="UDP-galactose 4-epimerase, domain 1"/>
    <property type="match status" value="1"/>
</dbReference>
<dbReference type="NCBIfam" id="TIGR01181">
    <property type="entry name" value="dTDP_gluc_dehyt"/>
    <property type="match status" value="1"/>
</dbReference>
<protein>
    <recommendedName>
        <fullName evidence="5">dTDP-glucose 4,6-dehydratase</fullName>
        <ecNumber evidence="4">4.2.1.46</ecNumber>
    </recommendedName>
</protein>
<dbReference type="Pfam" id="PF16363">
    <property type="entry name" value="GDP_Man_Dehyd"/>
    <property type="match status" value="1"/>
</dbReference>